<dbReference type="PANTHER" id="PTHR30489">
    <property type="entry name" value="LIPOPROTEIN-RELEASING SYSTEM TRANSMEMBRANE PROTEIN LOLE"/>
    <property type="match status" value="1"/>
</dbReference>
<evidence type="ECO:0000256" key="4">
    <source>
        <dbReference type="ARBA" id="ARBA00022692"/>
    </source>
</evidence>
<name>A0AAN4VZA8_9BACT</name>
<comment type="similarity">
    <text evidence="2">Belongs to the ABC-4 integral membrane protein family. LolC/E subfamily.</text>
</comment>
<feature type="transmembrane region" description="Helical" evidence="7">
    <location>
        <begin position="384"/>
        <end position="403"/>
    </location>
</feature>
<evidence type="ECO:0000259" key="8">
    <source>
        <dbReference type="Pfam" id="PF02687"/>
    </source>
</evidence>
<dbReference type="EMBL" id="BQKE01000002">
    <property type="protein sequence ID" value="GJM62811.1"/>
    <property type="molecule type" value="Genomic_DNA"/>
</dbReference>
<protein>
    <recommendedName>
        <fullName evidence="8">ABC3 transporter permease C-terminal domain-containing protein</fullName>
    </recommendedName>
</protein>
<reference evidence="9 10" key="1">
    <citation type="submission" date="2021-12" db="EMBL/GenBank/DDBJ databases">
        <title>Genome sequencing of bacteria with rrn-lacking chromosome and rrn-plasmid.</title>
        <authorList>
            <person name="Anda M."/>
            <person name="Iwasaki W."/>
        </authorList>
    </citation>
    <scope>NUCLEOTIDE SEQUENCE [LARGE SCALE GENOMIC DNA]</scope>
    <source>
        <strain evidence="9 10">NBRC 15940</strain>
    </source>
</reference>
<dbReference type="GO" id="GO:0044874">
    <property type="term" value="P:lipoprotein localization to outer membrane"/>
    <property type="evidence" value="ECO:0007669"/>
    <property type="project" value="TreeGrafter"/>
</dbReference>
<dbReference type="InterPro" id="IPR003838">
    <property type="entry name" value="ABC3_permease_C"/>
</dbReference>
<evidence type="ECO:0000256" key="6">
    <source>
        <dbReference type="ARBA" id="ARBA00023136"/>
    </source>
</evidence>
<evidence type="ECO:0000256" key="1">
    <source>
        <dbReference type="ARBA" id="ARBA00004651"/>
    </source>
</evidence>
<feature type="transmembrane region" description="Helical" evidence="7">
    <location>
        <begin position="324"/>
        <end position="354"/>
    </location>
</feature>
<keyword evidence="4 7" id="KW-0812">Transmembrane</keyword>
<dbReference type="InterPro" id="IPR051447">
    <property type="entry name" value="Lipoprotein-release_system"/>
</dbReference>
<evidence type="ECO:0000256" key="3">
    <source>
        <dbReference type="ARBA" id="ARBA00022475"/>
    </source>
</evidence>
<evidence type="ECO:0000313" key="10">
    <source>
        <dbReference type="Proteomes" id="UP001310022"/>
    </source>
</evidence>
<accession>A0AAN4VZA8</accession>
<keyword evidence="6 7" id="KW-0472">Membrane</keyword>
<keyword evidence="10" id="KW-1185">Reference proteome</keyword>
<proteinExistence type="inferred from homology"/>
<dbReference type="RefSeq" id="WP_338238046.1">
    <property type="nucleotide sequence ID" value="NZ_BQKE01000002.1"/>
</dbReference>
<dbReference type="GO" id="GO:0098797">
    <property type="term" value="C:plasma membrane protein complex"/>
    <property type="evidence" value="ECO:0007669"/>
    <property type="project" value="TreeGrafter"/>
</dbReference>
<evidence type="ECO:0000313" key="9">
    <source>
        <dbReference type="EMBL" id="GJM62811.1"/>
    </source>
</evidence>
<feature type="transmembrane region" description="Helical" evidence="7">
    <location>
        <begin position="280"/>
        <end position="303"/>
    </location>
</feature>
<keyword evidence="3" id="KW-1003">Cell membrane</keyword>
<feature type="domain" description="ABC3 transporter permease C-terminal" evidence="8">
    <location>
        <begin position="283"/>
        <end position="412"/>
    </location>
</feature>
<gene>
    <name evidence="9" type="ORF">PEDI_33630</name>
</gene>
<dbReference type="Proteomes" id="UP001310022">
    <property type="component" value="Unassembled WGS sequence"/>
</dbReference>
<evidence type="ECO:0000256" key="5">
    <source>
        <dbReference type="ARBA" id="ARBA00022989"/>
    </source>
</evidence>
<organism evidence="9 10">
    <name type="scientific">Persicobacter diffluens</name>
    <dbReference type="NCBI Taxonomy" id="981"/>
    <lineage>
        <taxon>Bacteria</taxon>
        <taxon>Pseudomonadati</taxon>
        <taxon>Bacteroidota</taxon>
        <taxon>Cytophagia</taxon>
        <taxon>Cytophagales</taxon>
        <taxon>Persicobacteraceae</taxon>
        <taxon>Persicobacter</taxon>
    </lineage>
</organism>
<dbReference type="Pfam" id="PF02687">
    <property type="entry name" value="FtsX"/>
    <property type="match status" value="1"/>
</dbReference>
<evidence type="ECO:0000256" key="7">
    <source>
        <dbReference type="SAM" id="Phobius"/>
    </source>
</evidence>
<comment type="subcellular location">
    <subcellularLocation>
        <location evidence="1">Cell membrane</location>
        <topology evidence="1">Multi-pass membrane protein</topology>
    </subcellularLocation>
</comment>
<sequence>MIKFLMKGLLRDKSRSILPLIVVSLGALLTVFFSGYIKGAIEGMIEQSARFDTGHVKIVTNAYADEISQKPLDLAILEASTLQEKLEKQFPAMTFAQRIQFGGMLDVPDAQGVSRAQGIGSAIAIDLRPQSGELKRLNIRNAIQQGDLPQNPFEILMGAGMMERLKLKIGEEITFFGATMDGGMAFQNLRLAGTVEFGNAVMDNQTFIIHLPDAQQILDMKDGCAEIVGYLPQEHFDLAQSLSTQKAFNQLQEAGEFEPTMLALSDQNGMDVILAMVENYTGILTFIFILAISVVLWNTGLLGGLRRYQEFGIRIAMGETKKSIYKSLIAEAILIGFTGATIGSILGIAGVIYLQENGLDIAPYLEGNQSMMIPNVLHARFTPSLLYIGFIPGLCATVLGAILSGRGIFKRQTAELFNELGV</sequence>
<dbReference type="AlphaFoldDB" id="A0AAN4VZA8"/>
<evidence type="ECO:0000256" key="2">
    <source>
        <dbReference type="ARBA" id="ARBA00005236"/>
    </source>
</evidence>
<comment type="caution">
    <text evidence="9">The sequence shown here is derived from an EMBL/GenBank/DDBJ whole genome shotgun (WGS) entry which is preliminary data.</text>
</comment>
<keyword evidence="5 7" id="KW-1133">Transmembrane helix</keyword>
<dbReference type="PANTHER" id="PTHR30489:SF0">
    <property type="entry name" value="LIPOPROTEIN-RELEASING SYSTEM TRANSMEMBRANE PROTEIN LOLE"/>
    <property type="match status" value="1"/>
</dbReference>